<dbReference type="PATRIC" id="fig|595434.4.peg.2581"/>
<dbReference type="AlphaFoldDB" id="A0A0J1EI50"/>
<evidence type="ECO:0000313" key="3">
    <source>
        <dbReference type="EMBL" id="KLU05219.1"/>
    </source>
</evidence>
<protein>
    <submittedName>
        <fullName evidence="3">Protein-export membrane protein SecD</fullName>
    </submittedName>
</protein>
<feature type="domain" description="SecDF P1 head subdomain" evidence="2">
    <location>
        <begin position="235"/>
        <end position="339"/>
    </location>
</feature>
<evidence type="ECO:0000256" key="1">
    <source>
        <dbReference type="SAM" id="Phobius"/>
    </source>
</evidence>
<dbReference type="InterPro" id="IPR054384">
    <property type="entry name" value="SecDF_P1_head"/>
</dbReference>
<dbReference type="Pfam" id="PF22599">
    <property type="entry name" value="SecDF_P1_head"/>
    <property type="match status" value="1"/>
</dbReference>
<reference evidence="3" key="1">
    <citation type="submission" date="2015-05" db="EMBL/GenBank/DDBJ databases">
        <title>Permanent draft genome of Rhodopirellula islandicus K833.</title>
        <authorList>
            <person name="Kizina J."/>
            <person name="Richter M."/>
            <person name="Glockner F.O."/>
            <person name="Harder J."/>
        </authorList>
    </citation>
    <scope>NUCLEOTIDE SEQUENCE [LARGE SCALE GENOMIC DNA]</scope>
    <source>
        <strain evidence="3">K833</strain>
    </source>
</reference>
<dbReference type="Proteomes" id="UP000036367">
    <property type="component" value="Unassembled WGS sequence"/>
</dbReference>
<keyword evidence="1" id="KW-0472">Membrane</keyword>
<feature type="transmembrane region" description="Helical" evidence="1">
    <location>
        <begin position="21"/>
        <end position="45"/>
    </location>
</feature>
<gene>
    <name evidence="3" type="ORF">RISK_002710</name>
</gene>
<dbReference type="STRING" id="595434.RISK_002710"/>
<name>A0A0J1EI50_RHOIS</name>
<dbReference type="OrthoDB" id="240987at2"/>
<comment type="caution">
    <text evidence="3">The sequence shown here is derived from an EMBL/GenBank/DDBJ whole genome shotgun (WGS) entry which is preliminary data.</text>
</comment>
<evidence type="ECO:0000259" key="2">
    <source>
        <dbReference type="Pfam" id="PF22599"/>
    </source>
</evidence>
<dbReference type="EMBL" id="LECT01000021">
    <property type="protein sequence ID" value="KLU05219.1"/>
    <property type="molecule type" value="Genomic_DNA"/>
</dbReference>
<keyword evidence="1" id="KW-0812">Transmembrane</keyword>
<evidence type="ECO:0000313" key="4">
    <source>
        <dbReference type="Proteomes" id="UP000036367"/>
    </source>
</evidence>
<organism evidence="3 4">
    <name type="scientific">Rhodopirellula islandica</name>
    <dbReference type="NCBI Taxonomy" id="595434"/>
    <lineage>
        <taxon>Bacteria</taxon>
        <taxon>Pseudomonadati</taxon>
        <taxon>Planctomycetota</taxon>
        <taxon>Planctomycetia</taxon>
        <taxon>Pirellulales</taxon>
        <taxon>Pirellulaceae</taxon>
        <taxon>Rhodopirellula</taxon>
    </lineage>
</organism>
<accession>A0A0J1EI50</accession>
<keyword evidence="4" id="KW-1185">Reference proteome</keyword>
<dbReference type="Gene3D" id="3.30.1360.200">
    <property type="match status" value="1"/>
</dbReference>
<proteinExistence type="predicted"/>
<sequence>MNQYSRATQEQLESNDGSARWLLGILIAVGVFFLVALVAGVTSLLSLQRTVPATQLVYSIQRSDSQPEFVTSEQMEVPLRRRMGELFGIGLEVNAVDDEQIEIILPTRDPTQIKIAKDLLVSAGVLRFLPIANPTRHASVFELVQQTTNAPTPQRDVQDQNGDVVGRWVTVGVEAEVTPSDQIAPLKVELNSPFVRNSRTGEVISLPEQILGQDSEGKIAQWIASQGIESIDVLAVVDRSQAVGGQDLSFAGATFDETGMPAVAFVFTDAGSKRMAALTTSNSPVGNRRTQLGVILDDQLLTAPNILSTIQREARITGNFTQSEVDSMVQILKAGQLPAKLNPTPVAESQTTMSYSLLDSFMQ</sequence>
<dbReference type="RefSeq" id="WP_047814351.1">
    <property type="nucleotide sequence ID" value="NZ_LECT01000021.1"/>
</dbReference>
<keyword evidence="1" id="KW-1133">Transmembrane helix</keyword>